<evidence type="ECO:0000256" key="3">
    <source>
        <dbReference type="RuleBase" id="RU361235"/>
    </source>
</evidence>
<dbReference type="PROSITE" id="PS00122">
    <property type="entry name" value="CARBOXYLESTERASE_B_1"/>
    <property type="match status" value="1"/>
</dbReference>
<dbReference type="Pfam" id="PF00135">
    <property type="entry name" value="COesterase"/>
    <property type="match status" value="1"/>
</dbReference>
<dbReference type="InterPro" id="IPR019826">
    <property type="entry name" value="Carboxylesterase_B_AS"/>
</dbReference>
<dbReference type="InterPro" id="IPR050309">
    <property type="entry name" value="Type-B_Carboxylest/Lipase"/>
</dbReference>
<dbReference type="InterPro" id="IPR002018">
    <property type="entry name" value="CarbesteraseB"/>
</dbReference>
<feature type="domain" description="Carboxylesterase type B" evidence="4">
    <location>
        <begin position="68"/>
        <end position="611"/>
    </location>
</feature>
<comment type="similarity">
    <text evidence="1 3">Belongs to the type-B carboxylesterase/lipase family.</text>
</comment>
<protein>
    <recommendedName>
        <fullName evidence="3">Carboxylic ester hydrolase</fullName>
        <ecNumber evidence="3">3.1.1.-</ecNumber>
    </recommendedName>
</protein>
<dbReference type="Gene3D" id="3.40.50.1820">
    <property type="entry name" value="alpha/beta hydrolase"/>
    <property type="match status" value="1"/>
</dbReference>
<evidence type="ECO:0000259" key="4">
    <source>
        <dbReference type="Pfam" id="PF00135"/>
    </source>
</evidence>
<accession>A0A6A6U659</accession>
<dbReference type="Proteomes" id="UP000799302">
    <property type="component" value="Unassembled WGS sequence"/>
</dbReference>
<evidence type="ECO:0000313" key="5">
    <source>
        <dbReference type="EMBL" id="KAF2666588.1"/>
    </source>
</evidence>
<dbReference type="InterPro" id="IPR019819">
    <property type="entry name" value="Carboxylesterase_B_CS"/>
</dbReference>
<dbReference type="InterPro" id="IPR029058">
    <property type="entry name" value="AB_hydrolase_fold"/>
</dbReference>
<reference evidence="5" key="1">
    <citation type="journal article" date="2020" name="Stud. Mycol.">
        <title>101 Dothideomycetes genomes: a test case for predicting lifestyles and emergence of pathogens.</title>
        <authorList>
            <person name="Haridas S."/>
            <person name="Albert R."/>
            <person name="Binder M."/>
            <person name="Bloem J."/>
            <person name="Labutti K."/>
            <person name="Salamov A."/>
            <person name="Andreopoulos B."/>
            <person name="Baker S."/>
            <person name="Barry K."/>
            <person name="Bills G."/>
            <person name="Bluhm B."/>
            <person name="Cannon C."/>
            <person name="Castanera R."/>
            <person name="Culley D."/>
            <person name="Daum C."/>
            <person name="Ezra D."/>
            <person name="Gonzalez J."/>
            <person name="Henrissat B."/>
            <person name="Kuo A."/>
            <person name="Liang C."/>
            <person name="Lipzen A."/>
            <person name="Lutzoni F."/>
            <person name="Magnuson J."/>
            <person name="Mondo S."/>
            <person name="Nolan M."/>
            <person name="Ohm R."/>
            <person name="Pangilinan J."/>
            <person name="Park H.-J."/>
            <person name="Ramirez L."/>
            <person name="Alfaro M."/>
            <person name="Sun H."/>
            <person name="Tritt A."/>
            <person name="Yoshinaga Y."/>
            <person name="Zwiers L.-H."/>
            <person name="Turgeon B."/>
            <person name="Goodwin S."/>
            <person name="Spatafora J."/>
            <person name="Crous P."/>
            <person name="Grigoriev I."/>
        </authorList>
    </citation>
    <scope>NUCLEOTIDE SEQUENCE</scope>
    <source>
        <strain evidence="5">CBS 115976</strain>
    </source>
</reference>
<feature type="chain" id="PRO_5025719656" description="Carboxylic ester hydrolase" evidence="3">
    <location>
        <begin position="21"/>
        <end position="686"/>
    </location>
</feature>
<gene>
    <name evidence="5" type="ORF">BT63DRAFT_472900</name>
</gene>
<sequence length="686" mass="74668">MSFLFRSFLAVSVVSSFVTAIPLNRSTSDASSKIFTPVPEYLQQYLDQLHDSEQPVLARNALPQADLPVVDLPYGRYRANRYVKENDVYVFKNIRFAAPPVGPLRFVKPQRPGLNRTVSDGSYGPQCMQSFQVQQIPAIDLAGLLNLGDSFSILLPILNAIAPYIPDLGKTGSVDSLVDTLRPYLAPGGPLSGYHGTIGDLIEALAGVLGAGQAEDCLFLDVYVPGRVIRRENQRPVPVMHWIYGGAYILGSKDGLYDGYGMIEASKGELIFVAGNYRMGAYGFLAGRSAEKEKATNLAFYDQRASLEWTQAFIGKFGGDPGQVTVAGESAGGGSIMHHITAFGGKQDPLFRKAIIQSPAFVPSFDRDGTQEETFKLFERNAGCTGRGFQCLRYANNTIIKLANDATIAAAPAGSFAFGPAADGVWVRQLPNLELYTGNYWKGLESMILSHTSNESSMFVDPNIKTQQELDIWQKKLLPTDPRIQTKLQAHFSLFPTVPKRLADLVLGAAFTCNVRYLTQSFAGKTWNMQYSKGKGTHGSDILSTFYSKQSPLTDLVGAINSDIPPIAKVLQAYFVSFIVKGDPNEGTQQSLLQQLNPFSTKLLPMPRPPNAMASSVDVLDISSSEKYTLDAATSSQQCDFWNDGLGIITNILGYAVPGAARGSSVYVANPSAFYNTPRKPGQTAR</sequence>
<evidence type="ECO:0000313" key="6">
    <source>
        <dbReference type="Proteomes" id="UP000799302"/>
    </source>
</evidence>
<dbReference type="EMBL" id="MU004238">
    <property type="protein sequence ID" value="KAF2666588.1"/>
    <property type="molecule type" value="Genomic_DNA"/>
</dbReference>
<dbReference type="PROSITE" id="PS00941">
    <property type="entry name" value="CARBOXYLESTERASE_B_2"/>
    <property type="match status" value="1"/>
</dbReference>
<dbReference type="SUPFAM" id="SSF53474">
    <property type="entry name" value="alpha/beta-Hydrolases"/>
    <property type="match status" value="1"/>
</dbReference>
<evidence type="ECO:0000256" key="1">
    <source>
        <dbReference type="ARBA" id="ARBA00005964"/>
    </source>
</evidence>
<keyword evidence="6" id="KW-1185">Reference proteome</keyword>
<keyword evidence="2 3" id="KW-0378">Hydrolase</keyword>
<dbReference type="EC" id="3.1.1.-" evidence="3"/>
<name>A0A6A6U659_9PEZI</name>
<organism evidence="5 6">
    <name type="scientific">Microthyrium microscopicum</name>
    <dbReference type="NCBI Taxonomy" id="703497"/>
    <lineage>
        <taxon>Eukaryota</taxon>
        <taxon>Fungi</taxon>
        <taxon>Dikarya</taxon>
        <taxon>Ascomycota</taxon>
        <taxon>Pezizomycotina</taxon>
        <taxon>Dothideomycetes</taxon>
        <taxon>Dothideomycetes incertae sedis</taxon>
        <taxon>Microthyriales</taxon>
        <taxon>Microthyriaceae</taxon>
        <taxon>Microthyrium</taxon>
    </lineage>
</organism>
<dbReference type="PANTHER" id="PTHR11559">
    <property type="entry name" value="CARBOXYLESTERASE"/>
    <property type="match status" value="1"/>
</dbReference>
<proteinExistence type="inferred from homology"/>
<evidence type="ECO:0000256" key="2">
    <source>
        <dbReference type="ARBA" id="ARBA00022801"/>
    </source>
</evidence>
<dbReference type="GO" id="GO:0016787">
    <property type="term" value="F:hydrolase activity"/>
    <property type="evidence" value="ECO:0007669"/>
    <property type="project" value="UniProtKB-KW"/>
</dbReference>
<keyword evidence="3" id="KW-0732">Signal</keyword>
<feature type="signal peptide" evidence="3">
    <location>
        <begin position="1"/>
        <end position="20"/>
    </location>
</feature>
<dbReference type="OrthoDB" id="408631at2759"/>
<dbReference type="AlphaFoldDB" id="A0A6A6U659"/>